<gene>
    <name evidence="1" type="ORF">CKAH01_16293</name>
</gene>
<dbReference type="InterPro" id="IPR015424">
    <property type="entry name" value="PyrdxlP-dep_Trfase"/>
</dbReference>
<comment type="caution">
    <text evidence="1">The sequence shown here is derived from an EMBL/GenBank/DDBJ whole genome shotgun (WGS) entry which is preliminary data.</text>
</comment>
<name>A0AAD9YFR9_COLKA</name>
<dbReference type="SUPFAM" id="SSF53383">
    <property type="entry name" value="PLP-dependent transferases"/>
    <property type="match status" value="1"/>
</dbReference>
<protein>
    <submittedName>
        <fullName evidence="1">Uncharacterized protein</fullName>
    </submittedName>
</protein>
<evidence type="ECO:0000313" key="2">
    <source>
        <dbReference type="Proteomes" id="UP001281614"/>
    </source>
</evidence>
<organism evidence="1 2">
    <name type="scientific">Colletotrichum kahawae</name>
    <name type="common">Coffee berry disease fungus</name>
    <dbReference type="NCBI Taxonomy" id="34407"/>
    <lineage>
        <taxon>Eukaryota</taxon>
        <taxon>Fungi</taxon>
        <taxon>Dikarya</taxon>
        <taxon>Ascomycota</taxon>
        <taxon>Pezizomycotina</taxon>
        <taxon>Sordariomycetes</taxon>
        <taxon>Hypocreomycetidae</taxon>
        <taxon>Glomerellales</taxon>
        <taxon>Glomerellaceae</taxon>
        <taxon>Colletotrichum</taxon>
        <taxon>Colletotrichum gloeosporioides species complex</taxon>
    </lineage>
</organism>
<reference evidence="1" key="1">
    <citation type="submission" date="2023-02" db="EMBL/GenBank/DDBJ databases">
        <title>Colletotrichum kahawae CIFC_Que2 genome sequencing and assembly.</title>
        <authorList>
            <person name="Baroncelli R."/>
        </authorList>
    </citation>
    <scope>NUCLEOTIDE SEQUENCE</scope>
    <source>
        <strain evidence="1">CIFC_Que2</strain>
    </source>
</reference>
<dbReference type="Proteomes" id="UP001281614">
    <property type="component" value="Unassembled WGS sequence"/>
</dbReference>
<sequence length="482" mass="53874">MSTDQGYNMAVPAGLPLRNLDHDFNNCDGSILCFEQMQSLTFHNPLWREYLGNRIGLERRYGELLHSYEEAFAAYFGGFYPIDYGFTSSKAMSPENIVKIVLTMAEISMSESSDSSESPFTDEDDTLKRLGWEVIQAKRPRWALLSDTYAAATSATVPSSMKPGLRFSTTQNPYGHDPILLHTEGVSHDELREQIYDAKYQGCIGILIEIVENQYNGRVLDPALLERLATICAEENLLLAVDETSTAIRCGAPFSFQREEYSHLASPDIVFFGKATGIQGTAVGFDGQFLKRLGILGISRAVAVRKWQSQFQKPVATADLIQGLATLDLAVRGNLTMASRIIGQTIRSFILEQAEKRGHDVKPHDILGGLESLVFVRKDIAGEFLVMGANTAGSWIPWVKWLPRLESDMSRGEVLDEVIGTASRQAREDLSKIFVQKGQKPSWCFWCGNQTNANKTDWCRRCCIAVCDDDVCKRHLARHNHI</sequence>
<dbReference type="Gene3D" id="3.40.640.10">
    <property type="entry name" value="Type I PLP-dependent aspartate aminotransferase-like (Major domain)"/>
    <property type="match status" value="1"/>
</dbReference>
<dbReference type="AlphaFoldDB" id="A0AAD9YFR9"/>
<evidence type="ECO:0000313" key="1">
    <source>
        <dbReference type="EMBL" id="KAK2761467.1"/>
    </source>
</evidence>
<dbReference type="InterPro" id="IPR015421">
    <property type="entry name" value="PyrdxlP-dep_Trfase_major"/>
</dbReference>
<dbReference type="EMBL" id="VYYT01000160">
    <property type="protein sequence ID" value="KAK2761467.1"/>
    <property type="molecule type" value="Genomic_DNA"/>
</dbReference>
<proteinExistence type="predicted"/>
<accession>A0AAD9YFR9</accession>
<keyword evidence="2" id="KW-1185">Reference proteome</keyword>